<evidence type="ECO:0008006" key="9">
    <source>
        <dbReference type="Google" id="ProtNLM"/>
    </source>
</evidence>
<feature type="coiled-coil region" evidence="5">
    <location>
        <begin position="79"/>
        <end position="106"/>
    </location>
</feature>
<accession>A0A2R7Y3P9</accession>
<evidence type="ECO:0000256" key="3">
    <source>
        <dbReference type="ARBA" id="ARBA00022801"/>
    </source>
</evidence>
<dbReference type="InterPro" id="IPR027417">
    <property type="entry name" value="P-loop_NTPase"/>
</dbReference>
<sequence>MCRCWREEAMYTLFITGTAGSGKSTLTGSFNEWLRDQEQSTITVNLDPAATVLPYEPDVDVREMVDYERIMVTRRLGPNAALIASIREVARHIEDLREEVNSFNVDYALVDTPGQLELFAFRKEGKIIAKNLTDGSKAMVFLLDPMFCVNPKNFAASIFLSVSIYLSFGIPLIMVLSKVDAVPKKYVKRILGWAESDEALFVDLESKLKGAQMLLARDVAKAVFDVSSFIPIIPVSAINMSGLVELHGALTRIFSEGELELR</sequence>
<dbReference type="PANTHER" id="PTHR21231:SF8">
    <property type="entry name" value="GPN-LOOP GTPASE 1"/>
    <property type="match status" value="1"/>
</dbReference>
<organism evidence="7 8">
    <name type="scientific">Candidatus Terraquivivens tikiterensis</name>
    <dbReference type="NCBI Taxonomy" id="1980982"/>
    <lineage>
        <taxon>Archaea</taxon>
        <taxon>Nitrososphaerota</taxon>
        <taxon>Candidatus Wolframiiraptoraceae</taxon>
        <taxon>Candidatus Terraquivivens</taxon>
    </lineage>
</organism>
<comment type="caution">
    <text evidence="7">The sequence shown here is derived from an EMBL/GenBank/DDBJ whole genome shotgun (WGS) entry which is preliminary data.</text>
</comment>
<dbReference type="SUPFAM" id="SSF52540">
    <property type="entry name" value="P-loop containing nucleoside triphosphate hydrolases"/>
    <property type="match status" value="1"/>
</dbReference>
<dbReference type="Pfam" id="PF03029">
    <property type="entry name" value="ATP_bind_1"/>
    <property type="match status" value="1"/>
</dbReference>
<evidence type="ECO:0000256" key="1">
    <source>
        <dbReference type="ARBA" id="ARBA00005290"/>
    </source>
</evidence>
<name>A0A2R7Y3P9_9ARCH</name>
<dbReference type="GO" id="GO:0003924">
    <property type="term" value="F:GTPase activity"/>
    <property type="evidence" value="ECO:0007669"/>
    <property type="project" value="TreeGrafter"/>
</dbReference>
<evidence type="ECO:0000256" key="5">
    <source>
        <dbReference type="SAM" id="Coils"/>
    </source>
</evidence>
<dbReference type="AlphaFoldDB" id="A0A2R7Y3P9"/>
<gene>
    <name evidence="7" type="ORF">B9J98_06280</name>
</gene>
<evidence type="ECO:0000313" key="7">
    <source>
        <dbReference type="EMBL" id="PUA31452.1"/>
    </source>
</evidence>
<keyword evidence="6" id="KW-1133">Transmembrane helix</keyword>
<keyword evidence="4" id="KW-0342">GTP-binding</keyword>
<comment type="similarity">
    <text evidence="1">Belongs to the GPN-loop GTPase family.</text>
</comment>
<dbReference type="Proteomes" id="UP000244066">
    <property type="component" value="Unassembled WGS sequence"/>
</dbReference>
<proteinExistence type="inferred from homology"/>
<dbReference type="PANTHER" id="PTHR21231">
    <property type="entry name" value="XPA-BINDING PROTEIN 1-RELATED"/>
    <property type="match status" value="1"/>
</dbReference>
<dbReference type="InterPro" id="IPR004130">
    <property type="entry name" value="Gpn"/>
</dbReference>
<feature type="transmembrane region" description="Helical" evidence="6">
    <location>
        <begin position="154"/>
        <end position="176"/>
    </location>
</feature>
<keyword evidence="2" id="KW-0547">Nucleotide-binding</keyword>
<dbReference type="Gene3D" id="3.40.50.300">
    <property type="entry name" value="P-loop containing nucleotide triphosphate hydrolases"/>
    <property type="match status" value="1"/>
</dbReference>
<evidence type="ECO:0000313" key="8">
    <source>
        <dbReference type="Proteomes" id="UP000244066"/>
    </source>
</evidence>
<evidence type="ECO:0000256" key="2">
    <source>
        <dbReference type="ARBA" id="ARBA00022741"/>
    </source>
</evidence>
<dbReference type="EMBL" id="NDWU01000017">
    <property type="protein sequence ID" value="PUA31452.1"/>
    <property type="molecule type" value="Genomic_DNA"/>
</dbReference>
<keyword evidence="6" id="KW-0812">Transmembrane</keyword>
<evidence type="ECO:0000256" key="4">
    <source>
        <dbReference type="ARBA" id="ARBA00023134"/>
    </source>
</evidence>
<protein>
    <recommendedName>
        <fullName evidence="9">GTPase</fullName>
    </recommendedName>
</protein>
<keyword evidence="3" id="KW-0378">Hydrolase</keyword>
<keyword evidence="6" id="KW-0472">Membrane</keyword>
<reference evidence="7 8" key="1">
    <citation type="submission" date="2017-04" db="EMBL/GenBank/DDBJ databases">
        <title>Draft Aigarchaeota genome from a New Zealand hot spring.</title>
        <authorList>
            <person name="Reysenbach A.-L."/>
            <person name="Donaho J.A."/>
            <person name="Gerhart J."/>
            <person name="Kelley J.F."/>
            <person name="Kouba K."/>
            <person name="Podar M."/>
            <person name="Stott M."/>
        </authorList>
    </citation>
    <scope>NUCLEOTIDE SEQUENCE [LARGE SCALE GENOMIC DNA]</scope>
    <source>
        <strain evidence="7">NZ13_MG1</strain>
    </source>
</reference>
<dbReference type="GO" id="GO:0005525">
    <property type="term" value="F:GTP binding"/>
    <property type="evidence" value="ECO:0007669"/>
    <property type="project" value="UniProtKB-KW"/>
</dbReference>
<keyword evidence="5" id="KW-0175">Coiled coil</keyword>
<evidence type="ECO:0000256" key="6">
    <source>
        <dbReference type="SAM" id="Phobius"/>
    </source>
</evidence>